<gene>
    <name evidence="7" type="ORF">UX31_C0006G0040</name>
</gene>
<proteinExistence type="inferred from homology"/>
<dbReference type="InterPro" id="IPR050477">
    <property type="entry name" value="GrpII_AminoAcid_Decarb"/>
</dbReference>
<feature type="modified residue" description="N6-(pyridoxal phosphate)lysine" evidence="5">
    <location>
        <position position="291"/>
    </location>
</feature>
<dbReference type="EMBL" id="LCLS01000006">
    <property type="protein sequence ID" value="KKU22128.1"/>
    <property type="molecule type" value="Genomic_DNA"/>
</dbReference>
<evidence type="ECO:0000313" key="7">
    <source>
        <dbReference type="EMBL" id="KKU22128.1"/>
    </source>
</evidence>
<dbReference type="GO" id="GO:0019752">
    <property type="term" value="P:carboxylic acid metabolic process"/>
    <property type="evidence" value="ECO:0007669"/>
    <property type="project" value="InterPro"/>
</dbReference>
<dbReference type="Proteomes" id="UP000034107">
    <property type="component" value="Unassembled WGS sequence"/>
</dbReference>
<protein>
    <submittedName>
        <fullName evidence="7">Pyridoxal phosphate-dependent amino acid decarboxylase</fullName>
    </submittedName>
</protein>
<evidence type="ECO:0000256" key="1">
    <source>
        <dbReference type="ARBA" id="ARBA00001933"/>
    </source>
</evidence>
<evidence type="ECO:0000256" key="6">
    <source>
        <dbReference type="RuleBase" id="RU000382"/>
    </source>
</evidence>
<dbReference type="InterPro" id="IPR015422">
    <property type="entry name" value="PyrdxlP-dep_Trfase_small"/>
</dbReference>
<keyword evidence="2 5" id="KW-0663">Pyridoxal phosphate</keyword>
<dbReference type="InterPro" id="IPR015421">
    <property type="entry name" value="PyrdxlP-dep_Trfase_major"/>
</dbReference>
<evidence type="ECO:0000256" key="3">
    <source>
        <dbReference type="ARBA" id="ARBA00023239"/>
    </source>
</evidence>
<evidence type="ECO:0000256" key="5">
    <source>
        <dbReference type="PIRSR" id="PIRSR602129-50"/>
    </source>
</evidence>
<dbReference type="GO" id="GO:0016830">
    <property type="term" value="F:carbon-carbon lyase activity"/>
    <property type="evidence" value="ECO:0007669"/>
    <property type="project" value="InterPro"/>
</dbReference>
<dbReference type="Gene3D" id="3.90.1150.10">
    <property type="entry name" value="Aspartate Aminotransferase, domain 1"/>
    <property type="match status" value="1"/>
</dbReference>
<dbReference type="PANTHER" id="PTHR42735:SF6">
    <property type="entry name" value="SPHINGOSINE-1-PHOSPHATE LYASE 1"/>
    <property type="match status" value="1"/>
</dbReference>
<evidence type="ECO:0000256" key="4">
    <source>
        <dbReference type="ARBA" id="ARBA00038302"/>
    </source>
</evidence>
<organism evidence="7 8">
    <name type="scientific">Candidatus Nomurabacteria bacterium GW2011_GWA1_46_11</name>
    <dbReference type="NCBI Taxonomy" id="1618732"/>
    <lineage>
        <taxon>Bacteria</taxon>
        <taxon>Candidatus Nomuraibacteriota</taxon>
    </lineage>
</organism>
<dbReference type="Gene3D" id="3.40.640.10">
    <property type="entry name" value="Type I PLP-dependent aspartate aminotransferase-like (Major domain)"/>
    <property type="match status" value="1"/>
</dbReference>
<dbReference type="AlphaFoldDB" id="A0A0G1QWG4"/>
<dbReference type="InterPro" id="IPR015424">
    <property type="entry name" value="PyrdxlP-dep_Trfase"/>
</dbReference>
<dbReference type="GO" id="GO:0030170">
    <property type="term" value="F:pyridoxal phosphate binding"/>
    <property type="evidence" value="ECO:0007669"/>
    <property type="project" value="InterPro"/>
</dbReference>
<accession>A0A0G1QWG4</accession>
<evidence type="ECO:0000313" key="8">
    <source>
        <dbReference type="Proteomes" id="UP000034107"/>
    </source>
</evidence>
<name>A0A0G1QWG4_9BACT</name>
<sequence length="463" mass="51483">MQLTRRWPPKGLSKAEIFAALGGALDENIDYARSLVIGFPGTTPADISIEAFEMFLKSHPNNITTHTSGEGEKGFGGTQALERDAISMVADLLGAEAIDGYITPGGTESNIMGVLLGREYLAQRTGDQDSPCVILTSMFAHYSIRKAAWVLGLNRDEWGSCRFCSDRLDDDKHEEIRHFYRGHRVDLLGTDAVGRISVEQLKARAAFHYSRGVKKFIVVVSEGNIMTGAVDNTRQVGEAITQMRAEMEGAEFFLHVDACYGGFVVPFLGEFSSNFSFHVPEVDSVAIDAHKMGEVPYPGGMFIYREDERKLRSLLGVTMGYVPGETDGTLCGSRPGASAAACYATFMRRGFVGYQEIVHRCMETADYLAKRLGEMDRIEVLPHDLNIVAFRLADDRPEVVKSPKFSGDFRERVKLVSHHYPADFSDPNGHVRMLYKATVMSHVTEERVDDFIVALQEELEHMR</sequence>
<comment type="similarity">
    <text evidence="4">Belongs to the group II decarboxylase family. Sphingosine-1-phosphate lyase subfamily.</text>
</comment>
<dbReference type="InterPro" id="IPR002129">
    <property type="entry name" value="PyrdxlP-dep_de-COase"/>
</dbReference>
<comment type="caution">
    <text evidence="7">The sequence shown here is derived from an EMBL/GenBank/DDBJ whole genome shotgun (WGS) entry which is preliminary data.</text>
</comment>
<dbReference type="PANTHER" id="PTHR42735">
    <property type="match status" value="1"/>
</dbReference>
<dbReference type="SUPFAM" id="SSF53383">
    <property type="entry name" value="PLP-dependent transferases"/>
    <property type="match status" value="1"/>
</dbReference>
<dbReference type="Pfam" id="PF00282">
    <property type="entry name" value="Pyridoxal_deC"/>
    <property type="match status" value="1"/>
</dbReference>
<evidence type="ECO:0000256" key="2">
    <source>
        <dbReference type="ARBA" id="ARBA00022898"/>
    </source>
</evidence>
<keyword evidence="3 6" id="KW-0456">Lyase</keyword>
<comment type="cofactor">
    <cofactor evidence="1 5 6">
        <name>pyridoxal 5'-phosphate</name>
        <dbReference type="ChEBI" id="CHEBI:597326"/>
    </cofactor>
</comment>
<reference evidence="7 8" key="1">
    <citation type="journal article" date="2015" name="Nature">
        <title>rRNA introns, odd ribosomes, and small enigmatic genomes across a large radiation of phyla.</title>
        <authorList>
            <person name="Brown C.T."/>
            <person name="Hug L.A."/>
            <person name="Thomas B.C."/>
            <person name="Sharon I."/>
            <person name="Castelle C.J."/>
            <person name="Singh A."/>
            <person name="Wilkins M.J."/>
            <person name="Williams K.H."/>
            <person name="Banfield J.F."/>
        </authorList>
    </citation>
    <scope>NUCLEOTIDE SEQUENCE [LARGE SCALE GENOMIC DNA]</scope>
</reference>